<dbReference type="EMBL" id="JABFTP020000144">
    <property type="protein sequence ID" value="KAL3282897.1"/>
    <property type="molecule type" value="Genomic_DNA"/>
</dbReference>
<proteinExistence type="predicted"/>
<gene>
    <name evidence="1" type="ORF">HHI36_006055</name>
</gene>
<sequence>MDRHGYTSDKCRGGDVSILMKPSLPACVIDHDVTSPEQPFASLSNGRNKVIIGGVYIPPGYPSQKYDAT</sequence>
<organism evidence="1 2">
    <name type="scientific">Cryptolaemus montrouzieri</name>
    <dbReference type="NCBI Taxonomy" id="559131"/>
    <lineage>
        <taxon>Eukaryota</taxon>
        <taxon>Metazoa</taxon>
        <taxon>Ecdysozoa</taxon>
        <taxon>Arthropoda</taxon>
        <taxon>Hexapoda</taxon>
        <taxon>Insecta</taxon>
        <taxon>Pterygota</taxon>
        <taxon>Neoptera</taxon>
        <taxon>Endopterygota</taxon>
        <taxon>Coleoptera</taxon>
        <taxon>Polyphaga</taxon>
        <taxon>Cucujiformia</taxon>
        <taxon>Coccinelloidea</taxon>
        <taxon>Coccinellidae</taxon>
        <taxon>Scymninae</taxon>
        <taxon>Scymnini</taxon>
        <taxon>Cryptolaemus</taxon>
    </lineage>
</organism>
<evidence type="ECO:0000313" key="2">
    <source>
        <dbReference type="Proteomes" id="UP001516400"/>
    </source>
</evidence>
<evidence type="ECO:0000313" key="1">
    <source>
        <dbReference type="EMBL" id="KAL3282897.1"/>
    </source>
</evidence>
<feature type="non-terminal residue" evidence="1">
    <location>
        <position position="69"/>
    </location>
</feature>
<name>A0ABD2NWX9_9CUCU</name>
<keyword evidence="2" id="KW-1185">Reference proteome</keyword>
<comment type="caution">
    <text evidence="1">The sequence shown here is derived from an EMBL/GenBank/DDBJ whole genome shotgun (WGS) entry which is preliminary data.</text>
</comment>
<reference evidence="1 2" key="1">
    <citation type="journal article" date="2021" name="BMC Biol.">
        <title>Horizontally acquired antibacterial genes associated with adaptive radiation of ladybird beetles.</title>
        <authorList>
            <person name="Li H.S."/>
            <person name="Tang X.F."/>
            <person name="Huang Y.H."/>
            <person name="Xu Z.Y."/>
            <person name="Chen M.L."/>
            <person name="Du X.Y."/>
            <person name="Qiu B.Y."/>
            <person name="Chen P.T."/>
            <person name="Zhang W."/>
            <person name="Slipinski A."/>
            <person name="Escalona H.E."/>
            <person name="Waterhouse R.M."/>
            <person name="Zwick A."/>
            <person name="Pang H."/>
        </authorList>
    </citation>
    <scope>NUCLEOTIDE SEQUENCE [LARGE SCALE GENOMIC DNA]</scope>
    <source>
        <strain evidence="1">SYSU2018</strain>
    </source>
</reference>
<accession>A0ABD2NWX9</accession>
<dbReference type="Proteomes" id="UP001516400">
    <property type="component" value="Unassembled WGS sequence"/>
</dbReference>
<protein>
    <submittedName>
        <fullName evidence="1">Uncharacterized protein</fullName>
    </submittedName>
</protein>
<dbReference type="AlphaFoldDB" id="A0ABD2NWX9"/>